<dbReference type="EMBL" id="HBKN01012201">
    <property type="protein sequence ID" value="CAE2283425.1"/>
    <property type="molecule type" value="Transcribed_RNA"/>
</dbReference>
<dbReference type="InterPro" id="IPR050333">
    <property type="entry name" value="SLRP"/>
</dbReference>
<evidence type="ECO:0000256" key="4">
    <source>
        <dbReference type="SAM" id="SignalP"/>
    </source>
</evidence>
<feature type="region of interest" description="Disordered" evidence="3">
    <location>
        <begin position="271"/>
        <end position="298"/>
    </location>
</feature>
<dbReference type="Gene3D" id="3.80.10.10">
    <property type="entry name" value="Ribonuclease Inhibitor"/>
    <property type="match status" value="2"/>
</dbReference>
<evidence type="ECO:0000256" key="1">
    <source>
        <dbReference type="ARBA" id="ARBA00022614"/>
    </source>
</evidence>
<proteinExistence type="predicted"/>
<dbReference type="PANTHER" id="PTHR45712">
    <property type="entry name" value="AGAP008170-PA"/>
    <property type="match status" value="1"/>
</dbReference>
<evidence type="ECO:0000256" key="2">
    <source>
        <dbReference type="ARBA" id="ARBA00022737"/>
    </source>
</evidence>
<protein>
    <submittedName>
        <fullName evidence="5">Uncharacterized protein</fullName>
    </submittedName>
</protein>
<organism evidence="5">
    <name type="scientific">Guillardia theta</name>
    <name type="common">Cryptophyte</name>
    <name type="synonym">Cryptomonas phi</name>
    <dbReference type="NCBI Taxonomy" id="55529"/>
    <lineage>
        <taxon>Eukaryota</taxon>
        <taxon>Cryptophyceae</taxon>
        <taxon>Pyrenomonadales</taxon>
        <taxon>Geminigeraceae</taxon>
        <taxon>Guillardia</taxon>
    </lineage>
</organism>
<gene>
    <name evidence="5" type="ORF">GTHE00462_LOCUS9553</name>
</gene>
<evidence type="ECO:0000313" key="5">
    <source>
        <dbReference type="EMBL" id="CAE2283425.1"/>
    </source>
</evidence>
<accession>A0A7S4K4D9</accession>
<keyword evidence="4" id="KW-0732">Signal</keyword>
<dbReference type="FunFam" id="3.80.10.10:FF:001164">
    <property type="entry name" value="GH01279p"/>
    <property type="match status" value="1"/>
</dbReference>
<sequence length="388" mass="42491">MCACVLWAVLGAWICPKAEAASSVSCGGCTFHVSDEGLLWREGSCADSCTGGLSLTSLEIRNITNGTFHGLSSLRLIQLGQNKLQSLPAGIFEGLSSVEQIHIPNNMLYTLPAGIFDGLSSLQSLQFHDNQLQSLPAGIFDGLSSLKDLGFYRNKLESLPAGIFHGRSNLLGIHFDFNQLKSLPAGIFDGLSSLQKIDLAANKLSCVSSRAFAGLSSLFFLNLEGNNLLCKDPSWPSFTRFDANLEPCLNETQCDNFPTTASASLEIPTTASATPDIPATTPAVPDMPTTTPTGPPPRTWTLHPDYLRCRIQHDWREIVASELATNHTITMGGLGKLMVRGRYEVWVCSHEDSCARPRNAFCYVFDEEEKKFIPWGLEDELMLRKEDR</sequence>
<dbReference type="InterPro" id="IPR003591">
    <property type="entry name" value="Leu-rich_rpt_typical-subtyp"/>
</dbReference>
<dbReference type="Pfam" id="PF13855">
    <property type="entry name" value="LRR_8"/>
    <property type="match status" value="2"/>
</dbReference>
<reference evidence="5" key="1">
    <citation type="submission" date="2021-01" db="EMBL/GenBank/DDBJ databases">
        <authorList>
            <person name="Corre E."/>
            <person name="Pelletier E."/>
            <person name="Niang G."/>
            <person name="Scheremetjew M."/>
            <person name="Finn R."/>
            <person name="Kale V."/>
            <person name="Holt S."/>
            <person name="Cochrane G."/>
            <person name="Meng A."/>
            <person name="Brown T."/>
            <person name="Cohen L."/>
        </authorList>
    </citation>
    <scope>NUCLEOTIDE SEQUENCE</scope>
    <source>
        <strain evidence="5">CCMP 2712</strain>
    </source>
</reference>
<dbReference type="SUPFAM" id="SSF52058">
    <property type="entry name" value="L domain-like"/>
    <property type="match status" value="1"/>
</dbReference>
<feature type="signal peptide" evidence="4">
    <location>
        <begin position="1"/>
        <end position="20"/>
    </location>
</feature>
<dbReference type="InterPro" id="IPR032675">
    <property type="entry name" value="LRR_dom_sf"/>
</dbReference>
<keyword evidence="2" id="KW-0677">Repeat</keyword>
<dbReference type="PANTHER" id="PTHR45712:SF22">
    <property type="entry name" value="INSULIN-LIKE GROWTH FACTOR-BINDING PROTEIN COMPLEX ACID LABILE SUBUNIT"/>
    <property type="match status" value="1"/>
</dbReference>
<name>A0A7S4K4D9_GUITH</name>
<dbReference type="GO" id="GO:0005615">
    <property type="term" value="C:extracellular space"/>
    <property type="evidence" value="ECO:0007669"/>
    <property type="project" value="TreeGrafter"/>
</dbReference>
<feature type="chain" id="PRO_5031504720" evidence="4">
    <location>
        <begin position="21"/>
        <end position="388"/>
    </location>
</feature>
<keyword evidence="1" id="KW-0433">Leucine-rich repeat</keyword>
<dbReference type="InterPro" id="IPR001611">
    <property type="entry name" value="Leu-rich_rpt"/>
</dbReference>
<dbReference type="SMART" id="SM00369">
    <property type="entry name" value="LRR_TYP"/>
    <property type="match status" value="6"/>
</dbReference>
<evidence type="ECO:0000256" key="3">
    <source>
        <dbReference type="SAM" id="MobiDB-lite"/>
    </source>
</evidence>
<dbReference type="AlphaFoldDB" id="A0A7S4K4D9"/>